<dbReference type="PANTHER" id="PTHR12435">
    <property type="match status" value="1"/>
</dbReference>
<reference evidence="5 6" key="1">
    <citation type="journal article" date="2018" name="PLoS ONE">
        <title>The draft genome of Kipferlia bialata reveals reductive genome evolution in fornicate parasites.</title>
        <authorList>
            <person name="Tanifuji G."/>
            <person name="Takabayashi S."/>
            <person name="Kume K."/>
            <person name="Takagi M."/>
            <person name="Nakayama T."/>
            <person name="Kamikawa R."/>
            <person name="Inagaki Y."/>
            <person name="Hashimoto T."/>
        </authorList>
    </citation>
    <scope>NUCLEOTIDE SEQUENCE [LARGE SCALE GENOMIC DNA]</scope>
    <source>
        <strain evidence="5">NY0173</strain>
    </source>
</reference>
<comment type="caution">
    <text evidence="5">The sequence shown here is derived from an EMBL/GenBank/DDBJ whole genome shotgun (WGS) entry which is preliminary data.</text>
</comment>
<dbReference type="Gene3D" id="3.40.50.300">
    <property type="entry name" value="P-loop containing nucleotide triphosphate hydrolases"/>
    <property type="match status" value="1"/>
</dbReference>
<evidence type="ECO:0000256" key="3">
    <source>
        <dbReference type="ARBA" id="ARBA00025768"/>
    </source>
</evidence>
<keyword evidence="6" id="KW-1185">Reference proteome</keyword>
<keyword evidence="2" id="KW-0067">ATP-binding</keyword>
<dbReference type="InterPro" id="IPR027417">
    <property type="entry name" value="P-loop_NTPase"/>
</dbReference>
<feature type="region of interest" description="Disordered" evidence="4">
    <location>
        <begin position="1"/>
        <end position="22"/>
    </location>
</feature>
<gene>
    <name evidence="5" type="ORF">KIPB_000895</name>
</gene>
<keyword evidence="1" id="KW-0547">Nucleotide-binding</keyword>
<dbReference type="InterPro" id="IPR013641">
    <property type="entry name" value="KTI12/PSTK"/>
</dbReference>
<comment type="similarity">
    <text evidence="3">Belongs to the KTI12 family.</text>
</comment>
<evidence type="ECO:0000256" key="4">
    <source>
        <dbReference type="SAM" id="MobiDB-lite"/>
    </source>
</evidence>
<keyword evidence="5" id="KW-0808">Transferase</keyword>
<keyword evidence="5" id="KW-0418">Kinase</keyword>
<dbReference type="Proteomes" id="UP000265618">
    <property type="component" value="Unassembled WGS sequence"/>
</dbReference>
<dbReference type="Pfam" id="PF08433">
    <property type="entry name" value="KTI12"/>
    <property type="match status" value="1"/>
</dbReference>
<dbReference type="EMBL" id="BDIP01000113">
    <property type="protein sequence ID" value="GIQ80146.1"/>
    <property type="molecule type" value="Genomic_DNA"/>
</dbReference>
<sequence length="300" mass="33056">MDSEALDEAARDKENLQPLDGGRQLKRVGLALAPAEETRDTRKQSVKSFRKQLANPSLEDPLEVWREYLLFLQQSKKEEDLGSESRLRTTLRTEVHRALSQDVTVIIDALNYLKSFRYELFCLSRDVPTPYLHVRCEVTREEALARNAVSGLYTEEQIFRLCACYEPPLAKSSWELPCFPLGASDPTPVSDILAICKGSKAVRSSASRRLPLGSNMVGIGLITAVTGDVVAALVEALAVLNAGDSVGVGYGVTWLVPPGLSVNSLQSLRQEFLLVARSRADVGATDVARAFVSYLTQRCR</sequence>
<evidence type="ECO:0000313" key="6">
    <source>
        <dbReference type="Proteomes" id="UP000265618"/>
    </source>
</evidence>
<dbReference type="GO" id="GO:0005524">
    <property type="term" value="F:ATP binding"/>
    <property type="evidence" value="ECO:0007669"/>
    <property type="project" value="UniProtKB-KW"/>
</dbReference>
<evidence type="ECO:0000256" key="2">
    <source>
        <dbReference type="ARBA" id="ARBA00022840"/>
    </source>
</evidence>
<organism evidence="5 6">
    <name type="scientific">Kipferlia bialata</name>
    <dbReference type="NCBI Taxonomy" id="797122"/>
    <lineage>
        <taxon>Eukaryota</taxon>
        <taxon>Metamonada</taxon>
        <taxon>Carpediemonas-like organisms</taxon>
        <taxon>Kipferlia</taxon>
    </lineage>
</organism>
<name>A0A9K3CN47_9EUKA</name>
<evidence type="ECO:0000313" key="5">
    <source>
        <dbReference type="EMBL" id="GIQ80146.1"/>
    </source>
</evidence>
<dbReference type="AlphaFoldDB" id="A0A9K3CN47"/>
<evidence type="ECO:0000256" key="1">
    <source>
        <dbReference type="ARBA" id="ARBA00022741"/>
    </source>
</evidence>
<proteinExistence type="inferred from homology"/>
<accession>A0A9K3CN47</accession>
<dbReference type="OrthoDB" id="9972657at2759"/>
<protein>
    <submittedName>
        <fullName evidence="5">Protein KTI12/L-seryl-tRNA(Sec) kinase</fullName>
    </submittedName>
</protein>
<dbReference type="GO" id="GO:0016301">
    <property type="term" value="F:kinase activity"/>
    <property type="evidence" value="ECO:0007669"/>
    <property type="project" value="UniProtKB-KW"/>
</dbReference>